<dbReference type="eggNOG" id="COG0438">
    <property type="taxonomic scope" value="Bacteria"/>
</dbReference>
<dbReference type="InterPro" id="IPR001296">
    <property type="entry name" value="Glyco_trans_1"/>
</dbReference>
<dbReference type="Gene3D" id="3.40.50.2000">
    <property type="entry name" value="Glycogen Phosphorylase B"/>
    <property type="match status" value="2"/>
</dbReference>
<keyword evidence="1 3" id="KW-0808">Transferase</keyword>
<name>U5N077_CLOSA</name>
<dbReference type="Proteomes" id="UP000017118">
    <property type="component" value="Chromosome"/>
</dbReference>
<dbReference type="GO" id="GO:0009103">
    <property type="term" value="P:lipopolysaccharide biosynthetic process"/>
    <property type="evidence" value="ECO:0007669"/>
    <property type="project" value="TreeGrafter"/>
</dbReference>
<proteinExistence type="predicted"/>
<dbReference type="OrthoDB" id="9787617at2"/>
<dbReference type="SUPFAM" id="SSF53756">
    <property type="entry name" value="UDP-Glycosyltransferase/glycogen phosphorylase"/>
    <property type="match status" value="1"/>
</dbReference>
<evidence type="ECO:0000313" key="3">
    <source>
        <dbReference type="EMBL" id="AGX45192.1"/>
    </source>
</evidence>
<keyword evidence="4" id="KW-1185">Reference proteome</keyword>
<protein>
    <submittedName>
        <fullName evidence="3">Glycosyltransferase, group 1</fullName>
    </submittedName>
</protein>
<dbReference type="PANTHER" id="PTHR46401:SF2">
    <property type="entry name" value="GLYCOSYLTRANSFERASE WBBK-RELATED"/>
    <property type="match status" value="1"/>
</dbReference>
<sequence length="366" mass="43221">MRFVTMFPETKNIHLTKDVGMIPFIMYKKFGYDSTIVCYKNGKYDYLRDEVKGLKINFIKKYTGKSIIDGAIYLLGNAKKIDVLHLFHLGKREIVWINLYKILNKNGKVYLKFDADYKIKKAINPSMNTLKSKIKNITLRKCKLTSVETLNIYKFLREEWKINVEHIPNGFYDYGKKEIVQYTNKDNIILTVGRIGSYQKATEILLEGFRLASSGLNNWRLRIVGPIEESFKDYMNKFITKNPNLKEKIEFTGAIYNRKKLEEEYRKAKIFCLTSRYEGFPLVFLEAIKHGCYIISSDFDAAYDITNNEKYGDVFTIDDVNELSICLTKDCNQEQKLRENCYKIQEYNYEEFYWPIICEKIHHLIN</sequence>
<dbReference type="EMBL" id="CP006721">
    <property type="protein sequence ID" value="AGX45192.1"/>
    <property type="molecule type" value="Genomic_DNA"/>
</dbReference>
<dbReference type="KEGG" id="csb:CLSA_c42320"/>
<dbReference type="AlphaFoldDB" id="U5N077"/>
<dbReference type="Pfam" id="PF00534">
    <property type="entry name" value="Glycos_transf_1"/>
    <property type="match status" value="1"/>
</dbReference>
<organism evidence="3 4">
    <name type="scientific">Clostridium saccharobutylicum DSM 13864</name>
    <dbReference type="NCBI Taxonomy" id="1345695"/>
    <lineage>
        <taxon>Bacteria</taxon>
        <taxon>Bacillati</taxon>
        <taxon>Bacillota</taxon>
        <taxon>Clostridia</taxon>
        <taxon>Eubacteriales</taxon>
        <taxon>Clostridiaceae</taxon>
        <taxon>Clostridium</taxon>
    </lineage>
</organism>
<dbReference type="PATRIC" id="fig|1345695.10.peg.2127"/>
<accession>U5N077</accession>
<gene>
    <name evidence="3" type="ORF">CLSA_c42320</name>
</gene>
<dbReference type="RefSeq" id="WP_022750235.1">
    <property type="nucleotide sequence ID" value="NC_022571.1"/>
</dbReference>
<evidence type="ECO:0000313" key="4">
    <source>
        <dbReference type="Proteomes" id="UP000017118"/>
    </source>
</evidence>
<evidence type="ECO:0000259" key="2">
    <source>
        <dbReference type="Pfam" id="PF00534"/>
    </source>
</evidence>
<dbReference type="PANTHER" id="PTHR46401">
    <property type="entry name" value="GLYCOSYLTRANSFERASE WBBK-RELATED"/>
    <property type="match status" value="1"/>
</dbReference>
<dbReference type="GeneID" id="55476511"/>
<feature type="domain" description="Glycosyl transferase family 1" evidence="2">
    <location>
        <begin position="183"/>
        <end position="341"/>
    </location>
</feature>
<dbReference type="GO" id="GO:0016757">
    <property type="term" value="F:glycosyltransferase activity"/>
    <property type="evidence" value="ECO:0007669"/>
    <property type="project" value="InterPro"/>
</dbReference>
<dbReference type="HOGENOM" id="CLU_055430_0_0_9"/>
<reference evidence="3 4" key="1">
    <citation type="journal article" date="2013" name="Genome Announc.">
        <title>Complete Genome Sequence of the Solvent Producer Clostridium saccharobutylicum NCP262 (DSM 13864).</title>
        <authorList>
            <person name="Poehlein A."/>
            <person name="Hartwich K."/>
            <person name="Krabben P."/>
            <person name="Ehrenreich A."/>
            <person name="Liebl W."/>
            <person name="Durre P."/>
            <person name="Gottschalk G."/>
            <person name="Daniel R."/>
        </authorList>
    </citation>
    <scope>NUCLEOTIDE SEQUENCE [LARGE SCALE GENOMIC DNA]</scope>
    <source>
        <strain evidence="3">DSM 13864</strain>
    </source>
</reference>
<evidence type="ECO:0000256" key="1">
    <source>
        <dbReference type="ARBA" id="ARBA00022679"/>
    </source>
</evidence>